<dbReference type="PANTHER" id="PTHR43034">
    <property type="entry name" value="ION-TRANSLOCATING OXIDOREDUCTASE COMPLEX SUBUNIT C"/>
    <property type="match status" value="1"/>
</dbReference>
<dbReference type="InterPro" id="IPR037225">
    <property type="entry name" value="Nuo51_FMN-bd_sf"/>
</dbReference>
<dbReference type="Gene3D" id="3.40.50.11540">
    <property type="entry name" value="NADH-ubiquinone oxidoreductase 51kDa subunit"/>
    <property type="match status" value="1"/>
</dbReference>
<evidence type="ECO:0000256" key="5">
    <source>
        <dbReference type="ARBA" id="ARBA00022982"/>
    </source>
</evidence>
<feature type="domain" description="Soluble ligand binding" evidence="9">
    <location>
        <begin position="165"/>
        <end position="210"/>
    </location>
</feature>
<dbReference type="InterPro" id="IPR017054">
    <property type="entry name" value="PduS"/>
</dbReference>
<keyword evidence="6" id="KW-0408">Iron</keyword>
<dbReference type="PIRSF" id="PIRSF036408">
    <property type="entry name" value="PduS_prd"/>
    <property type="match status" value="1"/>
</dbReference>
<keyword evidence="5" id="KW-0249">Electron transport</keyword>
<evidence type="ECO:0000313" key="12">
    <source>
        <dbReference type="Proteomes" id="UP000192906"/>
    </source>
</evidence>
<gene>
    <name evidence="11" type="ORF">SAMN06295933_2799</name>
</gene>
<dbReference type="InterPro" id="IPR026902">
    <property type="entry name" value="RnfC_N"/>
</dbReference>
<dbReference type="EMBL" id="FWZU01000004">
    <property type="protein sequence ID" value="SMF29799.1"/>
    <property type="molecule type" value="Genomic_DNA"/>
</dbReference>
<dbReference type="OrthoDB" id="9767754at2"/>
<reference evidence="12" key="1">
    <citation type="submission" date="2017-04" db="EMBL/GenBank/DDBJ databases">
        <authorList>
            <person name="Varghese N."/>
            <person name="Submissions S."/>
        </authorList>
    </citation>
    <scope>NUCLEOTIDE SEQUENCE [LARGE SCALE GENOMIC DNA]</scope>
    <source>
        <strain evidence="12">K3S</strain>
    </source>
</reference>
<evidence type="ECO:0000256" key="1">
    <source>
        <dbReference type="ARBA" id="ARBA00022448"/>
    </source>
</evidence>
<dbReference type="Pfam" id="PF10531">
    <property type="entry name" value="SLBB"/>
    <property type="match status" value="1"/>
</dbReference>
<evidence type="ECO:0000259" key="8">
    <source>
        <dbReference type="Pfam" id="PF01512"/>
    </source>
</evidence>
<dbReference type="SUPFAM" id="SSF142984">
    <property type="entry name" value="Nqo1 middle domain-like"/>
    <property type="match status" value="1"/>
</dbReference>
<dbReference type="SUPFAM" id="SSF46548">
    <property type="entry name" value="alpha-helical ferredoxin"/>
    <property type="match status" value="1"/>
</dbReference>
<keyword evidence="7" id="KW-0411">Iron-sulfur</keyword>
<dbReference type="GO" id="GO:0051539">
    <property type="term" value="F:4 iron, 4 sulfur cluster binding"/>
    <property type="evidence" value="ECO:0007669"/>
    <property type="project" value="UniProtKB-KW"/>
</dbReference>
<evidence type="ECO:0000313" key="11">
    <source>
        <dbReference type="EMBL" id="SMF29799.1"/>
    </source>
</evidence>
<dbReference type="Proteomes" id="UP000192906">
    <property type="component" value="Unassembled WGS sequence"/>
</dbReference>
<keyword evidence="4" id="KW-0677">Repeat</keyword>
<keyword evidence="12" id="KW-1185">Reference proteome</keyword>
<dbReference type="GO" id="GO:0046872">
    <property type="term" value="F:metal ion binding"/>
    <property type="evidence" value="ECO:0007669"/>
    <property type="project" value="UniProtKB-KW"/>
</dbReference>
<name>A0A1X7E9S2_9BACT</name>
<dbReference type="AlphaFoldDB" id="A0A1X7E9S2"/>
<dbReference type="PANTHER" id="PTHR43034:SF2">
    <property type="entry name" value="ION-TRANSLOCATING OXIDOREDUCTASE COMPLEX SUBUNIT C"/>
    <property type="match status" value="1"/>
</dbReference>
<dbReference type="InterPro" id="IPR010208">
    <property type="entry name" value="Ion_transpt_RnfC/RsxC"/>
</dbReference>
<proteinExistence type="predicted"/>
<evidence type="ECO:0000256" key="3">
    <source>
        <dbReference type="ARBA" id="ARBA00022723"/>
    </source>
</evidence>
<dbReference type="RefSeq" id="WP_085103237.1">
    <property type="nucleotide sequence ID" value="NZ_FWZU01000004.1"/>
</dbReference>
<accession>A0A1X7E9S2</accession>
<evidence type="ECO:0000256" key="4">
    <source>
        <dbReference type="ARBA" id="ARBA00022737"/>
    </source>
</evidence>
<dbReference type="Pfam" id="PF01512">
    <property type="entry name" value="Complex1_51K"/>
    <property type="match status" value="1"/>
</dbReference>
<dbReference type="InterPro" id="IPR019554">
    <property type="entry name" value="Soluble_ligand-bd"/>
</dbReference>
<protein>
    <submittedName>
        <fullName evidence="11">Na+-translocating ferredoxin:NAD+ oxidoreductase RNF, RnfC subunit</fullName>
    </submittedName>
</protein>
<dbReference type="GO" id="GO:0016020">
    <property type="term" value="C:membrane"/>
    <property type="evidence" value="ECO:0007669"/>
    <property type="project" value="InterPro"/>
</dbReference>
<keyword evidence="3" id="KW-0479">Metal-binding</keyword>
<feature type="domain" description="RnfC Barrel sandwich hybrid" evidence="10">
    <location>
        <begin position="379"/>
        <end position="437"/>
    </location>
</feature>
<evidence type="ECO:0000256" key="6">
    <source>
        <dbReference type="ARBA" id="ARBA00023004"/>
    </source>
</evidence>
<dbReference type="GO" id="GO:0009055">
    <property type="term" value="F:electron transfer activity"/>
    <property type="evidence" value="ECO:0007669"/>
    <property type="project" value="InterPro"/>
</dbReference>
<keyword evidence="2" id="KW-0004">4Fe-4S</keyword>
<evidence type="ECO:0000259" key="10">
    <source>
        <dbReference type="Pfam" id="PF13375"/>
    </source>
</evidence>
<dbReference type="Pfam" id="PF13375">
    <property type="entry name" value="RnfC_N"/>
    <property type="match status" value="1"/>
</dbReference>
<evidence type="ECO:0000256" key="2">
    <source>
        <dbReference type="ARBA" id="ARBA00022485"/>
    </source>
</evidence>
<dbReference type="SUPFAM" id="SSF142019">
    <property type="entry name" value="Nqo1 FMN-binding domain-like"/>
    <property type="match status" value="1"/>
</dbReference>
<feature type="domain" description="NADH-ubiquinone oxidoreductase 51kDa subunit FMN-binding" evidence="8">
    <location>
        <begin position="9"/>
        <end position="152"/>
    </location>
</feature>
<dbReference type="Pfam" id="PF13534">
    <property type="entry name" value="Fer4_17"/>
    <property type="match status" value="1"/>
</dbReference>
<keyword evidence="1" id="KW-0813">Transport</keyword>
<dbReference type="STRING" id="1519643.SAMN06295933_2799"/>
<dbReference type="InterPro" id="IPR011538">
    <property type="entry name" value="Nuo51_FMN-bd"/>
</dbReference>
<evidence type="ECO:0000256" key="7">
    <source>
        <dbReference type="ARBA" id="ARBA00023014"/>
    </source>
</evidence>
<evidence type="ECO:0000259" key="9">
    <source>
        <dbReference type="Pfam" id="PF10531"/>
    </source>
</evidence>
<sequence>MSGQVENMIREAGVVGAGGAGLPTHVKANATVDTVLVNGASCEPLLMSDPHLLEAEIDTVIRGLEAILDCTGATKGIVCLKGKHKKAMDSVREAVARNSSGRLEYFELRDFYPAGDEHVLVKEVLGRTVPERGIPLQVGAVVSNVESLLNVAYAMDGIPVTHRYLTVTGEIKNSMVVKVPVGTLVSDVLAFAGGATISDFKVVDGGPMMGRILSDVSRPVTKTTSGLIVLPPDHTVVAGKIMDPERIRRITNTVCCQCSRCTDLCPRNLLGHSLHPHKLMRVLHSQILDTEIAREALLCSECGVCEKFACPMMVSPREVNAQIKKVLMQAGVRWESSDKQLESNPFRDSRAVPTARLIQRLNVAKYDTHPAFAGEMFSSMVTIPLGQHIGAPATCVVSVGDRLHKGDLIGEIPEGAMGARVHASIDGVVESIADAMITIKDA</sequence>
<organism evidence="11 12">
    <name type="scientific">Desulfovibrio gilichinskyi</name>
    <dbReference type="NCBI Taxonomy" id="1519643"/>
    <lineage>
        <taxon>Bacteria</taxon>
        <taxon>Pseudomonadati</taxon>
        <taxon>Thermodesulfobacteriota</taxon>
        <taxon>Desulfovibrionia</taxon>
        <taxon>Desulfovibrionales</taxon>
        <taxon>Desulfovibrionaceae</taxon>
        <taxon>Desulfovibrio</taxon>
    </lineage>
</organism>